<evidence type="ECO:0000256" key="4">
    <source>
        <dbReference type="ARBA" id="ARBA00022617"/>
    </source>
</evidence>
<keyword evidence="8 11" id="KW-1133">Transmembrane helix</keyword>
<name>A0A644U6A5_9ZZZZ</name>
<evidence type="ECO:0000256" key="6">
    <source>
        <dbReference type="ARBA" id="ARBA00022723"/>
    </source>
</evidence>
<comment type="subcellular location">
    <subcellularLocation>
        <location evidence="1">Cell membrane</location>
        <topology evidence="1">Multi-pass membrane protein</topology>
    </subcellularLocation>
</comment>
<keyword evidence="6" id="KW-0479">Metal-binding</keyword>
<evidence type="ECO:0000256" key="2">
    <source>
        <dbReference type="ARBA" id="ARBA00022448"/>
    </source>
</evidence>
<dbReference type="PANTHER" id="PTHR43141:SF5">
    <property type="entry name" value="CYTOCHROME BD-I UBIQUINOL OXIDASE SUBUNIT 2"/>
    <property type="match status" value="1"/>
</dbReference>
<keyword evidence="4" id="KW-0349">Heme</keyword>
<dbReference type="GO" id="GO:0005886">
    <property type="term" value="C:plasma membrane"/>
    <property type="evidence" value="ECO:0007669"/>
    <property type="project" value="UniProtKB-SubCell"/>
</dbReference>
<sequence length="382" mass="42571">MIYILQQYWWIIVSLLGSLLVFLMFVQGGQSLLFGTAKEKDEKTLLVNALGHKWELTFTTLVTFGGAIFASFPLYYSTSFGGAYWLWMAILFLFVIQAVSFEFRSKAGNLLGARTYEIFLFLNGTFGTILLGVAVGMFFSGGAFVMDKSSIADTFQPTISYWANGWHGLEAITNPFNLLLGIVVYLAARTLGLMYVMMQIDSESLNKKCKSQIKITGPAFVLGFVAFLIALFTMTGYHVTPENGLITPVRYKYFFNMIELIWPLVMLLAGVLLVLSGLGLNIFGKKGRKSSFFLTGGGVVLAVWSILICAAFNNTAFFVSTVDPQYSLTLANSSSSEFTLKTMAYASLMVPFVFGYIYYVWRAMTKVKMSTEDLSKPDTHKY</sequence>
<feature type="transmembrane region" description="Helical" evidence="11">
    <location>
        <begin position="82"/>
        <end position="103"/>
    </location>
</feature>
<keyword evidence="9" id="KW-0408">Iron</keyword>
<comment type="caution">
    <text evidence="12">The sequence shown here is derived from an EMBL/GenBank/DDBJ whole genome shotgun (WGS) entry which is preliminary data.</text>
</comment>
<feature type="transmembrane region" description="Helical" evidence="11">
    <location>
        <begin position="176"/>
        <end position="198"/>
    </location>
</feature>
<evidence type="ECO:0000313" key="12">
    <source>
        <dbReference type="EMBL" id="MPL74478.1"/>
    </source>
</evidence>
<dbReference type="PANTHER" id="PTHR43141">
    <property type="entry name" value="CYTOCHROME BD2 SUBUNIT II"/>
    <property type="match status" value="1"/>
</dbReference>
<dbReference type="GO" id="GO:0016682">
    <property type="term" value="F:oxidoreductase activity, acting on diphenols and related substances as donors, oxygen as acceptor"/>
    <property type="evidence" value="ECO:0007669"/>
    <property type="project" value="TreeGrafter"/>
</dbReference>
<dbReference type="GO" id="GO:0009055">
    <property type="term" value="F:electron transfer activity"/>
    <property type="evidence" value="ECO:0007669"/>
    <property type="project" value="TreeGrafter"/>
</dbReference>
<evidence type="ECO:0000256" key="3">
    <source>
        <dbReference type="ARBA" id="ARBA00022475"/>
    </source>
</evidence>
<proteinExistence type="predicted"/>
<keyword evidence="7" id="KW-0249">Electron transport</keyword>
<dbReference type="GO" id="GO:0046872">
    <property type="term" value="F:metal ion binding"/>
    <property type="evidence" value="ECO:0007669"/>
    <property type="project" value="UniProtKB-KW"/>
</dbReference>
<evidence type="ECO:0000256" key="1">
    <source>
        <dbReference type="ARBA" id="ARBA00004651"/>
    </source>
</evidence>
<evidence type="ECO:0000256" key="8">
    <source>
        <dbReference type="ARBA" id="ARBA00022989"/>
    </source>
</evidence>
<keyword evidence="3" id="KW-1003">Cell membrane</keyword>
<gene>
    <name evidence="12" type="primary">appB</name>
    <name evidence="12" type="ORF">SDC9_20290</name>
</gene>
<dbReference type="Pfam" id="PF02322">
    <property type="entry name" value="Cyt_bd_oxida_II"/>
    <property type="match status" value="1"/>
</dbReference>
<feature type="transmembrane region" description="Helical" evidence="11">
    <location>
        <begin position="219"/>
        <end position="240"/>
    </location>
</feature>
<evidence type="ECO:0000256" key="5">
    <source>
        <dbReference type="ARBA" id="ARBA00022692"/>
    </source>
</evidence>
<feature type="transmembrane region" description="Helical" evidence="11">
    <location>
        <begin position="292"/>
        <end position="322"/>
    </location>
</feature>
<dbReference type="InterPro" id="IPR003317">
    <property type="entry name" value="Cyt-d_oxidase_su2"/>
</dbReference>
<dbReference type="EMBL" id="VSSQ01000080">
    <property type="protein sequence ID" value="MPL74478.1"/>
    <property type="molecule type" value="Genomic_DNA"/>
</dbReference>
<protein>
    <submittedName>
        <fullName evidence="12">Cytochrome bd-II ubiquinol oxidase subunit 2</fullName>
    </submittedName>
</protein>
<reference evidence="12" key="1">
    <citation type="submission" date="2019-08" db="EMBL/GenBank/DDBJ databases">
        <authorList>
            <person name="Kucharzyk K."/>
            <person name="Murdoch R.W."/>
            <person name="Higgins S."/>
            <person name="Loffler F."/>
        </authorList>
    </citation>
    <scope>NUCLEOTIDE SEQUENCE</scope>
</reference>
<keyword evidence="10 11" id="KW-0472">Membrane</keyword>
<dbReference type="GO" id="GO:0070069">
    <property type="term" value="C:cytochrome complex"/>
    <property type="evidence" value="ECO:0007669"/>
    <property type="project" value="TreeGrafter"/>
</dbReference>
<feature type="transmembrane region" description="Helical" evidence="11">
    <location>
        <begin position="12"/>
        <end position="35"/>
    </location>
</feature>
<dbReference type="AlphaFoldDB" id="A0A644U6A5"/>
<keyword evidence="5 11" id="KW-0812">Transmembrane</keyword>
<feature type="transmembrane region" description="Helical" evidence="11">
    <location>
        <begin position="260"/>
        <end position="280"/>
    </location>
</feature>
<keyword evidence="2" id="KW-0813">Transport</keyword>
<evidence type="ECO:0000256" key="7">
    <source>
        <dbReference type="ARBA" id="ARBA00022982"/>
    </source>
</evidence>
<accession>A0A644U6A5</accession>
<dbReference type="GO" id="GO:0019646">
    <property type="term" value="P:aerobic electron transport chain"/>
    <property type="evidence" value="ECO:0007669"/>
    <property type="project" value="TreeGrafter"/>
</dbReference>
<organism evidence="12">
    <name type="scientific">bioreactor metagenome</name>
    <dbReference type="NCBI Taxonomy" id="1076179"/>
    <lineage>
        <taxon>unclassified sequences</taxon>
        <taxon>metagenomes</taxon>
        <taxon>ecological metagenomes</taxon>
    </lineage>
</organism>
<evidence type="ECO:0000256" key="11">
    <source>
        <dbReference type="SAM" id="Phobius"/>
    </source>
</evidence>
<feature type="transmembrane region" description="Helical" evidence="11">
    <location>
        <begin position="342"/>
        <end position="361"/>
    </location>
</feature>
<feature type="transmembrane region" description="Helical" evidence="11">
    <location>
        <begin position="115"/>
        <end position="139"/>
    </location>
</feature>
<evidence type="ECO:0000256" key="9">
    <source>
        <dbReference type="ARBA" id="ARBA00023004"/>
    </source>
</evidence>
<evidence type="ECO:0000256" key="10">
    <source>
        <dbReference type="ARBA" id="ARBA00023136"/>
    </source>
</evidence>